<accession>A0A6G0W9T6</accession>
<protein>
    <submittedName>
        <fullName evidence="5">Uncharacterized protein</fullName>
    </submittedName>
</protein>
<name>A0A6G0W9T6_9STRA</name>
<feature type="region of interest" description="Disordered" evidence="4">
    <location>
        <begin position="1"/>
        <end position="68"/>
    </location>
</feature>
<dbReference type="VEuPathDB" id="FungiDB:AeMF1_001357"/>
<keyword evidence="6" id="KW-1185">Reference proteome</keyword>
<organism evidence="5 6">
    <name type="scientific">Aphanomyces euteiches</name>
    <dbReference type="NCBI Taxonomy" id="100861"/>
    <lineage>
        <taxon>Eukaryota</taxon>
        <taxon>Sar</taxon>
        <taxon>Stramenopiles</taxon>
        <taxon>Oomycota</taxon>
        <taxon>Saprolegniomycetes</taxon>
        <taxon>Saprolegniales</taxon>
        <taxon>Verrucalvaceae</taxon>
        <taxon>Aphanomyces</taxon>
    </lineage>
</organism>
<dbReference type="EMBL" id="VJMJ01000319">
    <property type="protein sequence ID" value="KAF0722954.1"/>
    <property type="molecule type" value="Genomic_DNA"/>
</dbReference>
<evidence type="ECO:0000313" key="6">
    <source>
        <dbReference type="Proteomes" id="UP000481153"/>
    </source>
</evidence>
<keyword evidence="3" id="KW-0539">Nucleus</keyword>
<dbReference type="AlphaFoldDB" id="A0A6G0W9T6"/>
<reference evidence="5 6" key="1">
    <citation type="submission" date="2019-07" db="EMBL/GenBank/DDBJ databases">
        <title>Genomics analysis of Aphanomyces spp. identifies a new class of oomycete effector associated with host adaptation.</title>
        <authorList>
            <person name="Gaulin E."/>
        </authorList>
    </citation>
    <scope>NUCLEOTIDE SEQUENCE [LARGE SCALE GENOMIC DNA]</scope>
    <source>
        <strain evidence="5 6">ATCC 201684</strain>
    </source>
</reference>
<evidence type="ECO:0000256" key="2">
    <source>
        <dbReference type="ARBA" id="ARBA00007643"/>
    </source>
</evidence>
<evidence type="ECO:0000256" key="4">
    <source>
        <dbReference type="SAM" id="MobiDB-lite"/>
    </source>
</evidence>
<comment type="subcellular location">
    <subcellularLocation>
        <location evidence="1">Nucleus</location>
    </subcellularLocation>
</comment>
<dbReference type="GO" id="GO:0000398">
    <property type="term" value="P:mRNA splicing, via spliceosome"/>
    <property type="evidence" value="ECO:0007669"/>
    <property type="project" value="TreeGrafter"/>
</dbReference>
<dbReference type="PANTHER" id="PTHR13486">
    <property type="entry name" value="TELOMERE LENGTH AND SILENCING PROTEIN 1 TLS1 FAMILY MEMBER"/>
    <property type="match status" value="1"/>
</dbReference>
<dbReference type="Proteomes" id="UP000481153">
    <property type="component" value="Unassembled WGS sequence"/>
</dbReference>
<comment type="similarity">
    <text evidence="2">Belongs to the TLS1 family.</text>
</comment>
<evidence type="ECO:0000313" key="5">
    <source>
        <dbReference type="EMBL" id="KAF0722954.1"/>
    </source>
</evidence>
<proteinExistence type="inferred from homology"/>
<evidence type="ECO:0000256" key="1">
    <source>
        <dbReference type="ARBA" id="ARBA00004123"/>
    </source>
</evidence>
<dbReference type="PANTHER" id="PTHR13486:SF2">
    <property type="entry name" value="SPLICING FACTOR C9ORF78"/>
    <property type="match status" value="1"/>
</dbReference>
<dbReference type="InterPro" id="IPR010756">
    <property type="entry name" value="Tls1-like"/>
</dbReference>
<feature type="compositionally biased region" description="Basic and acidic residues" evidence="4">
    <location>
        <begin position="32"/>
        <end position="55"/>
    </location>
</feature>
<sequence length="218" mass="24416">MFKTRPKKEKRVRKRSPVEDGVDDATSEVSLEELREIKEDQKYRERKRLQSEKPRTNAANEASTMSSLTAQFTTQSSTIGNDPIEDIKNKYVEGRLKELYASNVTTEPQKKQEDELDLYRIPDHLKEPMNITDTPVDRGIVSFNTGIAEVELPPSDPAATLLATKEALANAHKESQAGQISSTDLPANMSANFIQHHADHMLQKKALQAKTLSTTSLP</sequence>
<feature type="compositionally biased region" description="Polar residues" evidence="4">
    <location>
        <begin position="57"/>
        <end position="68"/>
    </location>
</feature>
<feature type="compositionally biased region" description="Basic residues" evidence="4">
    <location>
        <begin position="1"/>
        <end position="15"/>
    </location>
</feature>
<evidence type="ECO:0000256" key="3">
    <source>
        <dbReference type="ARBA" id="ARBA00023242"/>
    </source>
</evidence>
<comment type="caution">
    <text evidence="5">The sequence shown here is derived from an EMBL/GenBank/DDBJ whole genome shotgun (WGS) entry which is preliminary data.</text>
</comment>
<gene>
    <name evidence="5" type="ORF">Ae201684_018030</name>
</gene>
<dbReference type="GO" id="GO:0005681">
    <property type="term" value="C:spliceosomal complex"/>
    <property type="evidence" value="ECO:0007669"/>
    <property type="project" value="TreeGrafter"/>
</dbReference>